<dbReference type="SUPFAM" id="SSF51658">
    <property type="entry name" value="Xylose isomerase-like"/>
    <property type="match status" value="1"/>
</dbReference>
<dbReference type="PANTHER" id="PTHR12110:SF41">
    <property type="entry name" value="INOSOSE DEHYDRATASE"/>
    <property type="match status" value="1"/>
</dbReference>
<sequence>MNKLGIFTNFWETNWNFDHMKYVKKARKIGFDILEFQAQPLLEMTKEHMRDIRKMADDEGIELTYSLGLDPNYDVSSADEQIRKSGIDYLKRIVECVGFMDGRIISGVSYAGWGSPDYIVNDKTSIVELSLDSMRQIVKTAEDYGVIYCVEAVNRFEGCVINTAEEALDYVSKIDSENIAILLDTYHMNIEEDCIGDAIRSVGNRLGSFHTGDNNRRCPGRGHINFDEVFQALSDIGYKGRIVSEPFVQMGGEVGRDIKVWRNLDPPDEACLDQEAAYLLKYEQDMLRKYGME</sequence>
<evidence type="ECO:0000313" key="2">
    <source>
        <dbReference type="EMBL" id="MBU9724672.1"/>
    </source>
</evidence>
<dbReference type="Proteomes" id="UP001314681">
    <property type="component" value="Unassembled WGS sequence"/>
</dbReference>
<dbReference type="InterPro" id="IPR013022">
    <property type="entry name" value="Xyl_isomerase-like_TIM-brl"/>
</dbReference>
<dbReference type="Gene3D" id="3.20.20.150">
    <property type="entry name" value="Divalent-metal-dependent TIM barrel enzymes"/>
    <property type="match status" value="1"/>
</dbReference>
<feature type="domain" description="Xylose isomerase-like TIM barrel" evidence="1">
    <location>
        <begin position="23"/>
        <end position="262"/>
    </location>
</feature>
<dbReference type="EMBL" id="JAHQCX010000001">
    <property type="protein sequence ID" value="MBU9724672.1"/>
    <property type="molecule type" value="Genomic_DNA"/>
</dbReference>
<proteinExistence type="predicted"/>
<evidence type="ECO:0000259" key="1">
    <source>
        <dbReference type="Pfam" id="PF01261"/>
    </source>
</evidence>
<accession>A0ABS6K241</accession>
<dbReference type="PANTHER" id="PTHR12110">
    <property type="entry name" value="HYDROXYPYRUVATE ISOMERASE"/>
    <property type="match status" value="1"/>
</dbReference>
<gene>
    <name evidence="2" type="ORF">KTH90_01455</name>
</gene>
<keyword evidence="2" id="KW-0413">Isomerase</keyword>
<dbReference type="GO" id="GO:0016853">
    <property type="term" value="F:isomerase activity"/>
    <property type="evidence" value="ECO:0007669"/>
    <property type="project" value="UniProtKB-KW"/>
</dbReference>
<name>A0ABS6K241_9FIRM</name>
<comment type="caution">
    <text evidence="2">The sequence shown here is derived from an EMBL/GenBank/DDBJ whole genome shotgun (WGS) entry which is preliminary data.</text>
</comment>
<dbReference type="InterPro" id="IPR050312">
    <property type="entry name" value="IolE/XylAMocC-like"/>
</dbReference>
<dbReference type="RefSeq" id="WP_238726151.1">
    <property type="nucleotide sequence ID" value="NZ_JAHQCX010000001.1"/>
</dbReference>
<evidence type="ECO:0000313" key="3">
    <source>
        <dbReference type="Proteomes" id="UP001314681"/>
    </source>
</evidence>
<organism evidence="2 3">
    <name type="scientific">Diplocloster modestus</name>
    <dbReference type="NCBI Taxonomy" id="2850322"/>
    <lineage>
        <taxon>Bacteria</taxon>
        <taxon>Bacillati</taxon>
        <taxon>Bacillota</taxon>
        <taxon>Clostridia</taxon>
        <taxon>Lachnospirales</taxon>
        <taxon>Lachnospiraceae</taxon>
        <taxon>Diplocloster</taxon>
    </lineage>
</organism>
<protein>
    <submittedName>
        <fullName evidence="2">Sugar phosphate isomerase/epimerase</fullName>
    </submittedName>
</protein>
<dbReference type="InterPro" id="IPR036237">
    <property type="entry name" value="Xyl_isomerase-like_sf"/>
</dbReference>
<keyword evidence="3" id="KW-1185">Reference proteome</keyword>
<dbReference type="Pfam" id="PF01261">
    <property type="entry name" value="AP_endonuc_2"/>
    <property type="match status" value="1"/>
</dbReference>
<reference evidence="2 3" key="1">
    <citation type="submission" date="2021-06" db="EMBL/GenBank/DDBJ databases">
        <title>Description of novel taxa of the family Lachnospiraceae.</title>
        <authorList>
            <person name="Chaplin A.V."/>
            <person name="Sokolova S.R."/>
            <person name="Pikina A.P."/>
            <person name="Korzhanova M."/>
            <person name="Belova V."/>
            <person name="Korostin D."/>
            <person name="Efimov B.A."/>
        </authorList>
    </citation>
    <scope>NUCLEOTIDE SEQUENCE [LARGE SCALE GENOMIC DNA]</scope>
    <source>
        <strain evidence="2 3">ASD4241</strain>
    </source>
</reference>